<evidence type="ECO:0000313" key="2">
    <source>
        <dbReference type="EMBL" id="GIY90521.1"/>
    </source>
</evidence>
<dbReference type="Proteomes" id="UP001054945">
    <property type="component" value="Unassembled WGS sequence"/>
</dbReference>
<protein>
    <submittedName>
        <fullName evidence="2">Uncharacterized protein</fullName>
    </submittedName>
</protein>
<comment type="caution">
    <text evidence="2">The sequence shown here is derived from an EMBL/GenBank/DDBJ whole genome shotgun (WGS) entry which is preliminary data.</text>
</comment>
<keyword evidence="3" id="KW-1185">Reference proteome</keyword>
<feature type="region of interest" description="Disordered" evidence="1">
    <location>
        <begin position="1"/>
        <end position="21"/>
    </location>
</feature>
<dbReference type="EMBL" id="BPLR01017325">
    <property type="protein sequence ID" value="GIY90521.1"/>
    <property type="molecule type" value="Genomic_DNA"/>
</dbReference>
<proteinExistence type="predicted"/>
<organism evidence="2 3">
    <name type="scientific">Caerostris extrusa</name>
    <name type="common">Bark spider</name>
    <name type="synonym">Caerostris bankana</name>
    <dbReference type="NCBI Taxonomy" id="172846"/>
    <lineage>
        <taxon>Eukaryota</taxon>
        <taxon>Metazoa</taxon>
        <taxon>Ecdysozoa</taxon>
        <taxon>Arthropoda</taxon>
        <taxon>Chelicerata</taxon>
        <taxon>Arachnida</taxon>
        <taxon>Araneae</taxon>
        <taxon>Araneomorphae</taxon>
        <taxon>Entelegynae</taxon>
        <taxon>Araneoidea</taxon>
        <taxon>Araneidae</taxon>
        <taxon>Caerostris</taxon>
    </lineage>
</organism>
<gene>
    <name evidence="2" type="ORF">CEXT_476931</name>
</gene>
<name>A0AAV4X6L4_CAEEX</name>
<accession>A0AAV4X6L4</accession>
<evidence type="ECO:0000313" key="3">
    <source>
        <dbReference type="Proteomes" id="UP001054945"/>
    </source>
</evidence>
<reference evidence="2 3" key="1">
    <citation type="submission" date="2021-06" db="EMBL/GenBank/DDBJ databases">
        <title>Caerostris extrusa draft genome.</title>
        <authorList>
            <person name="Kono N."/>
            <person name="Arakawa K."/>
        </authorList>
    </citation>
    <scope>NUCLEOTIDE SEQUENCE [LARGE SCALE GENOMIC DNA]</scope>
</reference>
<evidence type="ECO:0000256" key="1">
    <source>
        <dbReference type="SAM" id="MobiDB-lite"/>
    </source>
</evidence>
<dbReference type="AlphaFoldDB" id="A0AAV4X6L4"/>
<sequence length="98" mass="11369">MYDRSGKRNQQHQDDRFGDKGDMTATYQANFVPTLSWELRKKQYNTTWFLAKHRSADEAKGLIADVFCSSISSISAQSQLGWTSRTRVEEEMQTYAHQ</sequence>